<keyword evidence="3 6" id="KW-0238">DNA-binding</keyword>
<evidence type="ECO:0000256" key="4">
    <source>
        <dbReference type="ARBA" id="ARBA00023163"/>
    </source>
</evidence>
<accession>A0A081A5T4</accession>
<dbReference type="EMBL" id="ANJA01001819">
    <property type="protein sequence ID" value="ETO74246.1"/>
    <property type="molecule type" value="Genomic_DNA"/>
</dbReference>
<dbReference type="GO" id="GO:0005634">
    <property type="term" value="C:nucleus"/>
    <property type="evidence" value="ECO:0007669"/>
    <property type="project" value="UniProtKB-SubCell"/>
</dbReference>
<keyword evidence="2 6" id="KW-0805">Transcription regulation</keyword>
<feature type="compositionally biased region" description="Low complexity" evidence="7">
    <location>
        <begin position="22"/>
        <end position="36"/>
    </location>
</feature>
<evidence type="ECO:0000256" key="2">
    <source>
        <dbReference type="ARBA" id="ARBA00023015"/>
    </source>
</evidence>
<dbReference type="Pfam" id="PF02045">
    <property type="entry name" value="CBFB_NFYA"/>
    <property type="match status" value="1"/>
</dbReference>
<evidence type="ECO:0000256" key="1">
    <source>
        <dbReference type="ARBA" id="ARBA00004123"/>
    </source>
</evidence>
<feature type="compositionally biased region" description="Basic residues" evidence="7">
    <location>
        <begin position="139"/>
        <end position="150"/>
    </location>
</feature>
<dbReference type="EMBL" id="ANJA01001819">
    <property type="protein sequence ID" value="ETO74245.1"/>
    <property type="molecule type" value="Genomic_DNA"/>
</dbReference>
<comment type="similarity">
    <text evidence="6">Belongs to the NFYA/HAP2 subunit family.</text>
</comment>
<comment type="function">
    <text evidence="6">Component of the sequence-specific heterotrimeric transcription factor (NF-Y) which specifically recognizes a 5'-CCAAT-3' box motif found in the promoters of its target genes.</text>
</comment>
<gene>
    <name evidence="8" type="ORF">F444_09960</name>
</gene>
<dbReference type="PROSITE" id="PS51152">
    <property type="entry name" value="NFYA_HAP2_2"/>
    <property type="match status" value="1"/>
</dbReference>
<proteinExistence type="inferred from homology"/>
<dbReference type="Proteomes" id="UP000028582">
    <property type="component" value="Unassembled WGS sequence"/>
</dbReference>
<dbReference type="PANTHER" id="PTHR12632">
    <property type="entry name" value="TRANSCRIPTION FACTOR NF-Y ALPHA-RELATED"/>
    <property type="match status" value="1"/>
</dbReference>
<dbReference type="EMBL" id="ANJA01001819">
    <property type="protein sequence ID" value="ETO74243.1"/>
    <property type="molecule type" value="Genomic_DNA"/>
</dbReference>
<dbReference type="Gene3D" id="6.10.250.2430">
    <property type="match status" value="1"/>
</dbReference>
<comment type="subcellular location">
    <subcellularLocation>
        <location evidence="1 6">Nucleus</location>
    </subcellularLocation>
</comment>
<reference evidence="8 9" key="1">
    <citation type="submission" date="2013-11" db="EMBL/GenBank/DDBJ databases">
        <title>The Genome Sequence of Phytophthora parasitica P1976.</title>
        <authorList>
            <consortium name="The Broad Institute Genomics Platform"/>
            <person name="Russ C."/>
            <person name="Tyler B."/>
            <person name="Panabieres F."/>
            <person name="Shan W."/>
            <person name="Tripathy S."/>
            <person name="Grunwald N."/>
            <person name="Machado M."/>
            <person name="Johnson C.S."/>
            <person name="Walker B."/>
            <person name="Young S."/>
            <person name="Zeng Q."/>
            <person name="Gargeya S."/>
            <person name="Fitzgerald M."/>
            <person name="Haas B."/>
            <person name="Abouelleil A."/>
            <person name="Allen A.W."/>
            <person name="Alvarado L."/>
            <person name="Arachchi H.M."/>
            <person name="Berlin A.M."/>
            <person name="Chapman S.B."/>
            <person name="Gainer-Dewar J."/>
            <person name="Goldberg J."/>
            <person name="Griggs A."/>
            <person name="Gujja S."/>
            <person name="Hansen M."/>
            <person name="Howarth C."/>
            <person name="Imamovic A."/>
            <person name="Ireland A."/>
            <person name="Larimer J."/>
            <person name="McCowan C."/>
            <person name="Murphy C."/>
            <person name="Pearson M."/>
            <person name="Poon T.W."/>
            <person name="Priest M."/>
            <person name="Roberts A."/>
            <person name="Saif S."/>
            <person name="Shea T."/>
            <person name="Sisk P."/>
            <person name="Sykes S."/>
            <person name="Wortman J."/>
            <person name="Nusbaum C."/>
            <person name="Birren B."/>
        </authorList>
    </citation>
    <scope>NUCLEOTIDE SEQUENCE [LARGE SCALE GENOMIC DNA]</scope>
    <source>
        <strain evidence="8 9">P1976</strain>
    </source>
</reference>
<keyword evidence="5 6" id="KW-0539">Nucleus</keyword>
<evidence type="ECO:0000256" key="6">
    <source>
        <dbReference type="RuleBase" id="RU367155"/>
    </source>
</evidence>
<evidence type="ECO:0000256" key="3">
    <source>
        <dbReference type="ARBA" id="ARBA00023125"/>
    </source>
</evidence>
<dbReference type="GO" id="GO:0003700">
    <property type="term" value="F:DNA-binding transcription factor activity"/>
    <property type="evidence" value="ECO:0007669"/>
    <property type="project" value="UniProtKB-UniRule"/>
</dbReference>
<evidence type="ECO:0000256" key="5">
    <source>
        <dbReference type="ARBA" id="ARBA00023242"/>
    </source>
</evidence>
<organism evidence="8 9">
    <name type="scientific">Phytophthora nicotianae P1976</name>
    <dbReference type="NCBI Taxonomy" id="1317066"/>
    <lineage>
        <taxon>Eukaryota</taxon>
        <taxon>Sar</taxon>
        <taxon>Stramenopiles</taxon>
        <taxon>Oomycota</taxon>
        <taxon>Peronosporomycetes</taxon>
        <taxon>Peronosporales</taxon>
        <taxon>Peronosporaceae</taxon>
        <taxon>Phytophthora</taxon>
    </lineage>
</organism>
<keyword evidence="4 6" id="KW-0804">Transcription</keyword>
<name>A0A081A5T4_PHYNI</name>
<dbReference type="PRINTS" id="PR00616">
    <property type="entry name" value="CCAATSUBUNTB"/>
</dbReference>
<dbReference type="SMART" id="SM00521">
    <property type="entry name" value="CBF"/>
    <property type="match status" value="1"/>
</dbReference>
<comment type="caution">
    <text evidence="8">The sequence shown here is derived from an EMBL/GenBank/DDBJ whole genome shotgun (WGS) entry which is preliminary data.</text>
</comment>
<feature type="compositionally biased region" description="Polar residues" evidence="7">
    <location>
        <begin position="1"/>
        <end position="10"/>
    </location>
</feature>
<evidence type="ECO:0000256" key="7">
    <source>
        <dbReference type="SAM" id="MobiDB-lite"/>
    </source>
</evidence>
<evidence type="ECO:0000313" key="9">
    <source>
        <dbReference type="Proteomes" id="UP000028582"/>
    </source>
</evidence>
<dbReference type="EMBL" id="ANJA01001819">
    <property type="protein sequence ID" value="ETO74244.1"/>
    <property type="molecule type" value="Genomic_DNA"/>
</dbReference>
<dbReference type="OrthoDB" id="1097733at2759"/>
<evidence type="ECO:0000313" key="8">
    <source>
        <dbReference type="EMBL" id="ETO74245.1"/>
    </source>
</evidence>
<sequence>MEDTTSSNVDTKLVFSDSEANTTPSATPSASTDASQADLQAQLALFQQQQQQYIQQLMQQTNSEQLRAMYNSNAMMQPYMLSQSMFPRPTTPNSAETTEEEPVYVNAKQYHRIMIRRQQRAKLEAKLGSNRQRKAYLHDSRHKHAMRRPRGPGGRFLTKDEIQGLKDGTMVFEDLPRKAAPKQQ</sequence>
<protein>
    <recommendedName>
        <fullName evidence="6">Nuclear transcription factor Y subunit</fullName>
    </recommendedName>
</protein>
<dbReference type="InterPro" id="IPR001289">
    <property type="entry name" value="NFYA"/>
</dbReference>
<comment type="subunit">
    <text evidence="6">Heterotrimer.</text>
</comment>
<dbReference type="AlphaFoldDB" id="A0A081A5T4"/>
<feature type="region of interest" description="Disordered" evidence="7">
    <location>
        <begin position="139"/>
        <end position="158"/>
    </location>
</feature>
<dbReference type="GO" id="GO:0003677">
    <property type="term" value="F:DNA binding"/>
    <property type="evidence" value="ECO:0007669"/>
    <property type="project" value="UniProtKB-KW"/>
</dbReference>
<feature type="region of interest" description="Disordered" evidence="7">
    <location>
        <begin position="1"/>
        <end position="36"/>
    </location>
</feature>